<gene>
    <name evidence="6" type="ORF">GQS65_14515</name>
</gene>
<dbReference type="GO" id="GO:0004497">
    <property type="term" value="F:monooxygenase activity"/>
    <property type="evidence" value="ECO:0007669"/>
    <property type="project" value="UniProtKB-KW"/>
</dbReference>
<keyword evidence="4" id="KW-0503">Monooxygenase</keyword>
<dbReference type="GO" id="GO:0016705">
    <property type="term" value="F:oxidoreductase activity, acting on paired donors, with incorporation or reduction of molecular oxygen"/>
    <property type="evidence" value="ECO:0007669"/>
    <property type="project" value="InterPro"/>
</dbReference>
<dbReference type="InterPro" id="IPR020020">
    <property type="entry name" value="Luciferase-type_oxidoreductase"/>
</dbReference>
<dbReference type="Gene3D" id="3.20.20.30">
    <property type="entry name" value="Luciferase-like domain"/>
    <property type="match status" value="1"/>
</dbReference>
<dbReference type="NCBIfam" id="TIGR03619">
    <property type="entry name" value="F420_Rv2161c"/>
    <property type="match status" value="1"/>
</dbReference>
<sequence>MSEGHENAGWRRLFGGDDLTFGTGFPLTGTRESRPDVDEEMRLAAHAEDLGFDALWARDVPLYWPRFGDAGQTFDPWTWLSHVAAHTDEVALGTASVVLPLRHPLHVAKSAASLDHLSGGRLVLGVATGDRDPEFDAFGLDHEARGARFREAVDCLRTVWSEEFPAASGEWGELDGDLDLVPKPTTETVPLLPTGRSRQSMEWLGDHGDGWLFYHLPDDTLDSYLDRWREAAGEKPYAMVVRTELADDPAADPEPRHQGYRAGSEWFVDYFRRLEEMGVDHVLVGADGDDPERGLTRLAETVVERV</sequence>
<dbReference type="InterPro" id="IPR051260">
    <property type="entry name" value="Diverse_substr_monoxygenases"/>
</dbReference>
<evidence type="ECO:0000256" key="3">
    <source>
        <dbReference type="ARBA" id="ARBA00023002"/>
    </source>
</evidence>
<dbReference type="EC" id="1.-.-.-" evidence="6"/>
<dbReference type="SUPFAM" id="SSF51679">
    <property type="entry name" value="Bacterial luciferase-like"/>
    <property type="match status" value="1"/>
</dbReference>
<evidence type="ECO:0000256" key="4">
    <source>
        <dbReference type="ARBA" id="ARBA00023033"/>
    </source>
</evidence>
<protein>
    <submittedName>
        <fullName evidence="6">TIGR03571 family LLM class oxidoreductase</fullName>
        <ecNumber evidence="6">1.-.-.-</ecNumber>
    </submittedName>
</protein>
<evidence type="ECO:0000259" key="5">
    <source>
        <dbReference type="Pfam" id="PF00296"/>
    </source>
</evidence>
<comment type="caution">
    <text evidence="6">The sequence shown here is derived from an EMBL/GenBank/DDBJ whole genome shotgun (WGS) entry which is preliminary data.</text>
</comment>
<organism evidence="6 7">
    <name type="scientific">Halomarina oriensis</name>
    <dbReference type="NCBI Taxonomy" id="671145"/>
    <lineage>
        <taxon>Archaea</taxon>
        <taxon>Methanobacteriati</taxon>
        <taxon>Methanobacteriota</taxon>
        <taxon>Stenosarchaea group</taxon>
        <taxon>Halobacteria</taxon>
        <taxon>Halobacteriales</taxon>
        <taxon>Natronomonadaceae</taxon>
        <taxon>Halomarina</taxon>
    </lineage>
</organism>
<evidence type="ECO:0000256" key="2">
    <source>
        <dbReference type="ARBA" id="ARBA00022643"/>
    </source>
</evidence>
<dbReference type="Pfam" id="PF00296">
    <property type="entry name" value="Bac_luciferase"/>
    <property type="match status" value="1"/>
</dbReference>
<keyword evidence="1" id="KW-0285">Flavoprotein</keyword>
<dbReference type="PANTHER" id="PTHR30011">
    <property type="entry name" value="ALKANESULFONATE MONOOXYGENASE-RELATED"/>
    <property type="match status" value="1"/>
</dbReference>
<dbReference type="PANTHER" id="PTHR30011:SF16">
    <property type="entry name" value="C2H2 FINGER DOMAIN TRANSCRIPTION FACTOR (EUROFUNG)-RELATED"/>
    <property type="match status" value="1"/>
</dbReference>
<dbReference type="AlphaFoldDB" id="A0A6B0GLE9"/>
<proteinExistence type="predicted"/>
<keyword evidence="2" id="KW-0288">FMN</keyword>
<evidence type="ECO:0000256" key="1">
    <source>
        <dbReference type="ARBA" id="ARBA00022630"/>
    </source>
</evidence>
<evidence type="ECO:0000313" key="6">
    <source>
        <dbReference type="EMBL" id="MWG35682.1"/>
    </source>
</evidence>
<dbReference type="EMBL" id="WSZK01000025">
    <property type="protein sequence ID" value="MWG35682.1"/>
    <property type="molecule type" value="Genomic_DNA"/>
</dbReference>
<feature type="domain" description="Luciferase-like" evidence="5">
    <location>
        <begin position="32"/>
        <end position="234"/>
    </location>
</feature>
<dbReference type="RefSeq" id="WP_368280216.1">
    <property type="nucleotide sequence ID" value="NZ_WSZK01000025.1"/>
</dbReference>
<dbReference type="Proteomes" id="UP000451471">
    <property type="component" value="Unassembled WGS sequence"/>
</dbReference>
<reference evidence="6 7" key="1">
    <citation type="submission" date="2019-12" db="EMBL/GenBank/DDBJ databases">
        <title>Halocatena pleomorpha gen. nov. sp. nov., an extremely halophilic archaeon of family Halobacteriaceae isolated from saltpan soil.</title>
        <authorList>
            <person name="Pal Y."/>
            <person name="Verma A."/>
            <person name="Krishnamurthi S."/>
            <person name="Kumar P."/>
        </authorList>
    </citation>
    <scope>NUCLEOTIDE SEQUENCE [LARGE SCALE GENOMIC DNA]</scope>
    <source>
        <strain evidence="6 7">JCM 16495</strain>
    </source>
</reference>
<dbReference type="InterPro" id="IPR019921">
    <property type="entry name" value="Lucif-like_OxRdtase_Rv2161c"/>
</dbReference>
<accession>A0A6B0GLE9</accession>
<evidence type="ECO:0000313" key="7">
    <source>
        <dbReference type="Proteomes" id="UP000451471"/>
    </source>
</evidence>
<dbReference type="InterPro" id="IPR011251">
    <property type="entry name" value="Luciferase-like_dom"/>
</dbReference>
<keyword evidence="7" id="KW-1185">Reference proteome</keyword>
<dbReference type="NCBIfam" id="TIGR03571">
    <property type="entry name" value="lucif_BA3436"/>
    <property type="match status" value="1"/>
</dbReference>
<name>A0A6B0GLE9_9EURY</name>
<keyword evidence="3 6" id="KW-0560">Oxidoreductase</keyword>
<dbReference type="InterPro" id="IPR036661">
    <property type="entry name" value="Luciferase-like_sf"/>
</dbReference>